<feature type="domain" description="Outer membrane protein beta-barrel" evidence="2">
    <location>
        <begin position="7"/>
        <end position="205"/>
    </location>
</feature>
<keyword evidence="1" id="KW-0732">Signal</keyword>
<dbReference type="Proteomes" id="UP001440612">
    <property type="component" value="Chromosome"/>
</dbReference>
<evidence type="ECO:0000313" key="3">
    <source>
        <dbReference type="EMBL" id="XFO62991.1"/>
    </source>
</evidence>
<organism evidence="3 4">
    <name type="scientific">Yoonia phaeophyticola</name>
    <dbReference type="NCBI Taxonomy" id="3137369"/>
    <lineage>
        <taxon>Bacteria</taxon>
        <taxon>Pseudomonadati</taxon>
        <taxon>Pseudomonadota</taxon>
        <taxon>Alphaproteobacteria</taxon>
        <taxon>Rhodobacterales</taxon>
        <taxon>Paracoccaceae</taxon>
        <taxon>Yoonia</taxon>
    </lineage>
</organism>
<reference evidence="4" key="1">
    <citation type="submission" date="2024-04" db="EMBL/GenBank/DDBJ databases">
        <title>Phylogenomic analyses of a clade within the roseobacter group suggest taxonomic reassignments of species of the genera Aestuariivita, Citreicella, Loktanella, Nautella, Pelagibaca, Ruegeria, Thalassobius, Thiobacimonas and Tropicibacter, and the proposal o.</title>
        <authorList>
            <person name="Jeon C.O."/>
        </authorList>
    </citation>
    <scope>NUCLEOTIDE SEQUENCE [LARGE SCALE GENOMIC DNA]</scope>
    <source>
        <strain evidence="4">BS5-3</strain>
    </source>
</reference>
<proteinExistence type="predicted"/>
<dbReference type="InterPro" id="IPR011250">
    <property type="entry name" value="OMP/PagP_B-barrel"/>
</dbReference>
<dbReference type="EMBL" id="CP150951">
    <property type="protein sequence ID" value="XFO62991.1"/>
    <property type="molecule type" value="Genomic_DNA"/>
</dbReference>
<accession>A0ABZ3IEL2</accession>
<keyword evidence="4" id="KW-1185">Reference proteome</keyword>
<dbReference type="Pfam" id="PF13505">
    <property type="entry name" value="OMP_b-brl"/>
    <property type="match status" value="1"/>
</dbReference>
<dbReference type="Gene3D" id="2.40.160.20">
    <property type="match status" value="1"/>
</dbReference>
<sequence length="205" mass="21626">MKNLFTTAAFIAAVSTGSMVQGQDWYGSVFGAVSTGAYNFDFSHNLVYSTDSGYLLGGTIGQTIAPGIRAEAELSYSDYELDSYDADNASGDLPDGFDLSTTYLMGNIWYDIPSAGGSTMTPYVGGGLGFGLVNYTSLGNDLDTSVAAAYQLGAGVQVPAGSGMVDIGYRFKGTAPFDSEFEDSVVYEDSTTSSHNLQVGYVMRF</sequence>
<name>A0ABZ3IEL2_9RHOB</name>
<evidence type="ECO:0000313" key="4">
    <source>
        <dbReference type="Proteomes" id="UP001440612"/>
    </source>
</evidence>
<evidence type="ECO:0000259" key="2">
    <source>
        <dbReference type="Pfam" id="PF13505"/>
    </source>
</evidence>
<dbReference type="InterPro" id="IPR027385">
    <property type="entry name" value="Beta-barrel_OMP"/>
</dbReference>
<dbReference type="SUPFAM" id="SSF56925">
    <property type="entry name" value="OMPA-like"/>
    <property type="match status" value="1"/>
</dbReference>
<gene>
    <name evidence="3" type="ORF">AABB29_20825</name>
</gene>
<evidence type="ECO:0000256" key="1">
    <source>
        <dbReference type="ARBA" id="ARBA00022729"/>
    </source>
</evidence>
<protein>
    <submittedName>
        <fullName evidence="3">Outer membrane protein</fullName>
    </submittedName>
</protein>
<dbReference type="RefSeq" id="WP_373636673.1">
    <property type="nucleotide sequence ID" value="NZ_CP150951.2"/>
</dbReference>